<proteinExistence type="predicted"/>
<name>A0A941W4J9_9BACT</name>
<organism evidence="1 2">
    <name type="scientific">Candidatus Scalindua arabica</name>
    <dbReference type="NCBI Taxonomy" id="1127984"/>
    <lineage>
        <taxon>Bacteria</taxon>
        <taxon>Pseudomonadati</taxon>
        <taxon>Planctomycetota</taxon>
        <taxon>Candidatus Brocadiia</taxon>
        <taxon>Candidatus Brocadiales</taxon>
        <taxon>Candidatus Scalinduaceae</taxon>
        <taxon>Candidatus Scalindua</taxon>
    </lineage>
</organism>
<accession>A0A941W4J9</accession>
<dbReference type="AlphaFoldDB" id="A0A941W4J9"/>
<evidence type="ECO:0000313" key="1">
    <source>
        <dbReference type="EMBL" id="MBS1258786.1"/>
    </source>
</evidence>
<comment type="caution">
    <text evidence="1">The sequence shown here is derived from an EMBL/GenBank/DDBJ whole genome shotgun (WGS) entry which is preliminary data.</text>
</comment>
<dbReference type="EMBL" id="JAANXD010000075">
    <property type="protein sequence ID" value="MBS1258786.1"/>
    <property type="molecule type" value="Genomic_DNA"/>
</dbReference>
<gene>
    <name evidence="1" type="ORF">MAG551_01848</name>
</gene>
<reference evidence="1" key="1">
    <citation type="journal article" date="2021" name="ISME J.">
        <title>Fine-scale metabolic discontinuity in a stratified prokaryote microbiome of a Red Sea deep halocline.</title>
        <authorList>
            <person name="Michoud G."/>
            <person name="Ngugi D.K."/>
            <person name="Barozzi A."/>
            <person name="Merlino G."/>
            <person name="Calleja M.L."/>
            <person name="Delgado-Huertas A."/>
            <person name="Moran X.A.G."/>
            <person name="Daffonchio D."/>
        </authorList>
    </citation>
    <scope>NUCLEOTIDE SEQUENCE</scope>
    <source>
        <strain evidence="1">SuakinDeep_MAG55_1</strain>
    </source>
</reference>
<dbReference type="Proteomes" id="UP000722750">
    <property type="component" value="Unassembled WGS sequence"/>
</dbReference>
<protein>
    <submittedName>
        <fullName evidence="1">Uncharacterized protein</fullName>
    </submittedName>
</protein>
<sequence>MNRTICLIITSLIITNLLGCKNFSSSYVYQPPNKAKYDYDNEVFIDRPFSVVWDELIKQLSKSIFEINNTEKASSGIIDLSFSTDTPEEYVDCGRTTWTHKNRSDKEVLSLIKQ</sequence>
<evidence type="ECO:0000313" key="2">
    <source>
        <dbReference type="Proteomes" id="UP000722750"/>
    </source>
</evidence>